<organism evidence="3">
    <name type="scientific">Nippostrongylus brasiliensis</name>
    <name type="common">Rat hookworm</name>
    <dbReference type="NCBI Taxonomy" id="27835"/>
    <lineage>
        <taxon>Eukaryota</taxon>
        <taxon>Metazoa</taxon>
        <taxon>Ecdysozoa</taxon>
        <taxon>Nematoda</taxon>
        <taxon>Chromadorea</taxon>
        <taxon>Rhabditida</taxon>
        <taxon>Rhabditina</taxon>
        <taxon>Rhabditomorpha</taxon>
        <taxon>Strongyloidea</taxon>
        <taxon>Heligmosomidae</taxon>
        <taxon>Nippostrongylus</taxon>
    </lineage>
</organism>
<dbReference type="EMBL" id="UYSL01023359">
    <property type="protein sequence ID" value="VDL82088.1"/>
    <property type="molecule type" value="Genomic_DNA"/>
</dbReference>
<dbReference type="AlphaFoldDB" id="A0A158R3I0"/>
<evidence type="ECO:0000313" key="3">
    <source>
        <dbReference type="WBParaSite" id="NBR_0001836201-mRNA-1"/>
    </source>
</evidence>
<proteinExistence type="predicted"/>
<accession>A0A158R3I0</accession>
<protein>
    <submittedName>
        <fullName evidence="1 3">Uncharacterized protein</fullName>
    </submittedName>
</protein>
<dbReference type="Proteomes" id="UP000271162">
    <property type="component" value="Unassembled WGS sequence"/>
</dbReference>
<reference evidence="1 2" key="2">
    <citation type="submission" date="2018-11" db="EMBL/GenBank/DDBJ databases">
        <authorList>
            <consortium name="Pathogen Informatics"/>
        </authorList>
    </citation>
    <scope>NUCLEOTIDE SEQUENCE [LARGE SCALE GENOMIC DNA]</scope>
</reference>
<evidence type="ECO:0000313" key="1">
    <source>
        <dbReference type="EMBL" id="VDL82088.1"/>
    </source>
</evidence>
<name>A0A158R3I0_NIPBR</name>
<keyword evidence="2" id="KW-1185">Reference proteome</keyword>
<sequence>MRLTDDQAMLLLAISDCEQRVQLYRDFETFDFLRGLRVGDVVFVENFKTFHSNVRFRLAADSAPTNSLRCDKTAETAGRVSIGMPTFVLLIIDDHKTAFNFAIHAHTAFLLVKVYENFRHETVVL</sequence>
<dbReference type="STRING" id="27835.A0A158R3I0"/>
<evidence type="ECO:0000313" key="2">
    <source>
        <dbReference type="Proteomes" id="UP000271162"/>
    </source>
</evidence>
<gene>
    <name evidence="1" type="ORF">NBR_LOCUS18363</name>
</gene>
<dbReference type="WBParaSite" id="NBR_0001836201-mRNA-1">
    <property type="protein sequence ID" value="NBR_0001836201-mRNA-1"/>
    <property type="gene ID" value="NBR_0001836201"/>
</dbReference>
<reference evidence="3" key="1">
    <citation type="submission" date="2016-04" db="UniProtKB">
        <authorList>
            <consortium name="WormBaseParasite"/>
        </authorList>
    </citation>
    <scope>IDENTIFICATION</scope>
</reference>